<comment type="caution">
    <text evidence="2">The sequence shown here is derived from an EMBL/GenBank/DDBJ whole genome shotgun (WGS) entry which is preliminary data.</text>
</comment>
<sequence>MILLSPAALEDIERLRSFLDAVNPEAATRALRLIWTAIDRLSEFPSLGKPTEDDSIRQIIVRFGSSGYIVRYVIVEESGDILITRLWHGREERT</sequence>
<accession>A0A4Q0Q9G0</accession>
<proteinExistence type="predicted"/>
<protein>
    <submittedName>
        <fullName evidence="2">Type II toxin-antitoxin system RelE/ParE family toxin</fullName>
    </submittedName>
</protein>
<dbReference type="InterPro" id="IPR035093">
    <property type="entry name" value="RelE/ParE_toxin_dom_sf"/>
</dbReference>
<dbReference type="AlphaFoldDB" id="A0A4Q0Q9G0"/>
<keyword evidence="1" id="KW-1277">Toxin-antitoxin system</keyword>
<dbReference type="Gene3D" id="3.30.2310.20">
    <property type="entry name" value="RelE-like"/>
    <property type="match status" value="1"/>
</dbReference>
<dbReference type="RefSeq" id="WP_128930730.1">
    <property type="nucleotide sequence ID" value="NZ_CP022221.1"/>
</dbReference>
<dbReference type="Proteomes" id="UP000290174">
    <property type="component" value="Unassembled WGS sequence"/>
</dbReference>
<dbReference type="Pfam" id="PF05016">
    <property type="entry name" value="ParE_toxin"/>
    <property type="match status" value="1"/>
</dbReference>
<name>A0A4Q0Q9G0_9BRAD</name>
<dbReference type="EMBL" id="RKMK01000051">
    <property type="protein sequence ID" value="RXG86068.1"/>
    <property type="molecule type" value="Genomic_DNA"/>
</dbReference>
<dbReference type="InterPro" id="IPR007712">
    <property type="entry name" value="RelE/ParE_toxin"/>
</dbReference>
<evidence type="ECO:0000313" key="2">
    <source>
        <dbReference type="EMBL" id="RXG86068.1"/>
    </source>
</evidence>
<evidence type="ECO:0000313" key="3">
    <source>
        <dbReference type="Proteomes" id="UP000290174"/>
    </source>
</evidence>
<reference evidence="2 3" key="1">
    <citation type="submission" date="2018-11" db="EMBL/GenBank/DDBJ databases">
        <title>Bradyrhizobium sp. nov., isolated from effective nodules of peanut in China.</title>
        <authorList>
            <person name="Li Y."/>
        </authorList>
    </citation>
    <scope>NUCLEOTIDE SEQUENCE [LARGE SCALE GENOMIC DNA]</scope>
    <source>
        <strain evidence="2 3">CCBAU 51770</strain>
    </source>
</reference>
<evidence type="ECO:0000256" key="1">
    <source>
        <dbReference type="ARBA" id="ARBA00022649"/>
    </source>
</evidence>
<organism evidence="2 3">
    <name type="scientific">Bradyrhizobium zhanjiangense</name>
    <dbReference type="NCBI Taxonomy" id="1325107"/>
    <lineage>
        <taxon>Bacteria</taxon>
        <taxon>Pseudomonadati</taxon>
        <taxon>Pseudomonadota</taxon>
        <taxon>Alphaproteobacteria</taxon>
        <taxon>Hyphomicrobiales</taxon>
        <taxon>Nitrobacteraceae</taxon>
        <taxon>Bradyrhizobium</taxon>
    </lineage>
</organism>
<gene>
    <name evidence="2" type="ORF">EAS61_34545</name>
</gene>